<dbReference type="AlphaFoldDB" id="A0A8I0HPS0"/>
<evidence type="ECO:0000256" key="5">
    <source>
        <dbReference type="ARBA" id="ARBA00022747"/>
    </source>
</evidence>
<dbReference type="GO" id="GO:0003886">
    <property type="term" value="F:DNA (cytosine-5-)-methyltransferase activity"/>
    <property type="evidence" value="ECO:0007669"/>
    <property type="project" value="UniProtKB-EC"/>
</dbReference>
<evidence type="ECO:0000256" key="2">
    <source>
        <dbReference type="ARBA" id="ARBA00022603"/>
    </source>
</evidence>
<feature type="active site" evidence="6">
    <location>
        <position position="83"/>
    </location>
</feature>
<evidence type="ECO:0000256" key="6">
    <source>
        <dbReference type="PROSITE-ProRule" id="PRU01016"/>
    </source>
</evidence>
<gene>
    <name evidence="8" type="ORF">H9627_09720</name>
</gene>
<protein>
    <recommendedName>
        <fullName evidence="1">DNA (cytosine-5-)-methyltransferase</fullName>
        <ecNumber evidence="1">2.1.1.37</ecNumber>
    </recommendedName>
</protein>
<evidence type="ECO:0000256" key="3">
    <source>
        <dbReference type="ARBA" id="ARBA00022679"/>
    </source>
</evidence>
<keyword evidence="2 6" id="KW-0489">Methyltransferase</keyword>
<dbReference type="PRINTS" id="PR00105">
    <property type="entry name" value="C5METTRFRASE"/>
</dbReference>
<comment type="caution">
    <text evidence="8">The sequence shown here is derived from an EMBL/GenBank/DDBJ whole genome shotgun (WGS) entry which is preliminary data.</text>
</comment>
<comment type="similarity">
    <text evidence="6 7">Belongs to the class I-like SAM-binding methyltransferase superfamily. C5-methyltransferase family.</text>
</comment>
<dbReference type="PANTHER" id="PTHR46098:SF1">
    <property type="entry name" value="TRNA (CYTOSINE(38)-C(5))-METHYLTRANSFERASE"/>
    <property type="match status" value="1"/>
</dbReference>
<accession>A0A8I0HPS0</accession>
<dbReference type="GO" id="GO:0009307">
    <property type="term" value="P:DNA restriction-modification system"/>
    <property type="evidence" value="ECO:0007669"/>
    <property type="project" value="UniProtKB-KW"/>
</dbReference>
<evidence type="ECO:0000313" key="9">
    <source>
        <dbReference type="Proteomes" id="UP000650224"/>
    </source>
</evidence>
<reference evidence="8 9" key="1">
    <citation type="submission" date="2020-08" db="EMBL/GenBank/DDBJ databases">
        <title>A Genomic Blueprint of the Chicken Gut Microbiome.</title>
        <authorList>
            <person name="Gilroy R."/>
            <person name="Ravi A."/>
            <person name="Getino M."/>
            <person name="Pursley I."/>
            <person name="Horton D.L."/>
            <person name="Alikhan N.-F."/>
            <person name="Baker D."/>
            <person name="Gharbi K."/>
            <person name="Hall N."/>
            <person name="Watson M."/>
            <person name="Adriaenssens E.M."/>
            <person name="Foster-Nyarko E."/>
            <person name="Jarju S."/>
            <person name="Secka A."/>
            <person name="Antonio M."/>
            <person name="Oren A."/>
            <person name="Chaudhuri R."/>
            <person name="La Ragione R.M."/>
            <person name="Hildebrand F."/>
            <person name="Pallen M.J."/>
        </authorList>
    </citation>
    <scope>NUCLEOTIDE SEQUENCE [LARGE SCALE GENOMIC DNA]</scope>
    <source>
        <strain evidence="8 9">Sa1YVA5</strain>
    </source>
</reference>
<evidence type="ECO:0000256" key="1">
    <source>
        <dbReference type="ARBA" id="ARBA00011975"/>
    </source>
</evidence>
<dbReference type="Gene3D" id="3.40.50.150">
    <property type="entry name" value="Vaccinia Virus protein VP39"/>
    <property type="match status" value="1"/>
</dbReference>
<organism evidence="8 9">
    <name type="scientific">Corynebacterium gallinarum</name>
    <dbReference type="NCBI Taxonomy" id="2762214"/>
    <lineage>
        <taxon>Bacteria</taxon>
        <taxon>Bacillati</taxon>
        <taxon>Actinomycetota</taxon>
        <taxon>Actinomycetes</taxon>
        <taxon>Mycobacteriales</taxon>
        <taxon>Corynebacteriaceae</taxon>
        <taxon>Corynebacterium</taxon>
    </lineage>
</organism>
<keyword evidence="3 6" id="KW-0808">Transferase</keyword>
<dbReference type="Proteomes" id="UP000650224">
    <property type="component" value="Unassembled WGS sequence"/>
</dbReference>
<evidence type="ECO:0000256" key="7">
    <source>
        <dbReference type="RuleBase" id="RU000416"/>
    </source>
</evidence>
<dbReference type="InterPro" id="IPR050750">
    <property type="entry name" value="C5-MTase"/>
</dbReference>
<sequence>MNQFIPQSKEPLKALEFFAGIGLARAGMGTFGISTIWANDYDPSKQLMYSKQWDGSEYRLADIHEIRGESVPTADIAWSSSPCTDLSLAGNRVGLRGGRESSAFFGFTRVLREMGERKPKVVVLENVLGLASSNKGADLRAAALEFNELGYSVDCIVLDTLHFLPQSRPRLFMVGALEPRGGGSLDESLRPKKISSIHSDPAIDTFLSPLPQLPDLVTEGLTSGIIERLDPTDKRWWHQERVENFVHSMSDVQRQRLRNYIQSPLIVARTAYRRTRNGIPVWEMRAEDVSGCLRTARGGSSKQAVVIMGQGSVNIRWMTGLEYARLMGAGWFNLDGLRESQIHYGFGDAVSVPAVSWITANMVLPVLGTPTSSSPALKPSLLSNG</sequence>
<dbReference type="PANTHER" id="PTHR46098">
    <property type="entry name" value="TRNA (CYTOSINE(38)-C(5))-METHYLTRANSFERASE"/>
    <property type="match status" value="1"/>
</dbReference>
<dbReference type="GO" id="GO:0032259">
    <property type="term" value="P:methylation"/>
    <property type="evidence" value="ECO:0007669"/>
    <property type="project" value="UniProtKB-KW"/>
</dbReference>
<evidence type="ECO:0000313" key="8">
    <source>
        <dbReference type="EMBL" id="MBD8030591.1"/>
    </source>
</evidence>
<dbReference type="RefSeq" id="WP_191733837.1">
    <property type="nucleotide sequence ID" value="NZ_JACSPR010000006.1"/>
</dbReference>
<dbReference type="SUPFAM" id="SSF53335">
    <property type="entry name" value="S-adenosyl-L-methionine-dependent methyltransferases"/>
    <property type="match status" value="1"/>
</dbReference>
<dbReference type="PROSITE" id="PS51679">
    <property type="entry name" value="SAM_MT_C5"/>
    <property type="match status" value="1"/>
</dbReference>
<keyword evidence="4 6" id="KW-0949">S-adenosyl-L-methionine</keyword>
<dbReference type="EC" id="2.1.1.37" evidence="1"/>
<dbReference type="NCBIfam" id="TIGR00675">
    <property type="entry name" value="dcm"/>
    <property type="match status" value="1"/>
</dbReference>
<keyword evidence="5" id="KW-0680">Restriction system</keyword>
<keyword evidence="9" id="KW-1185">Reference proteome</keyword>
<proteinExistence type="inferred from homology"/>
<dbReference type="InterPro" id="IPR029063">
    <property type="entry name" value="SAM-dependent_MTases_sf"/>
</dbReference>
<dbReference type="InterPro" id="IPR001525">
    <property type="entry name" value="C5_MeTfrase"/>
</dbReference>
<dbReference type="EMBL" id="JACSPR010000006">
    <property type="protein sequence ID" value="MBD8030591.1"/>
    <property type="molecule type" value="Genomic_DNA"/>
</dbReference>
<dbReference type="Pfam" id="PF00145">
    <property type="entry name" value="DNA_methylase"/>
    <property type="match status" value="1"/>
</dbReference>
<name>A0A8I0HPS0_9CORY</name>
<evidence type="ECO:0000256" key="4">
    <source>
        <dbReference type="ARBA" id="ARBA00022691"/>
    </source>
</evidence>